<dbReference type="EMBL" id="VSSQ01002474">
    <property type="protein sequence ID" value="MPM15625.1"/>
    <property type="molecule type" value="Genomic_DNA"/>
</dbReference>
<reference evidence="1" key="1">
    <citation type="submission" date="2019-08" db="EMBL/GenBank/DDBJ databases">
        <authorList>
            <person name="Kucharzyk K."/>
            <person name="Murdoch R.W."/>
            <person name="Higgins S."/>
            <person name="Loffler F."/>
        </authorList>
    </citation>
    <scope>NUCLEOTIDE SEQUENCE</scope>
</reference>
<accession>A0A644XHE1</accession>
<organism evidence="1">
    <name type="scientific">bioreactor metagenome</name>
    <dbReference type="NCBI Taxonomy" id="1076179"/>
    <lineage>
        <taxon>unclassified sequences</taxon>
        <taxon>metagenomes</taxon>
        <taxon>ecological metagenomes</taxon>
    </lineage>
</organism>
<evidence type="ECO:0000313" key="1">
    <source>
        <dbReference type="EMBL" id="MPM15625.1"/>
    </source>
</evidence>
<comment type="caution">
    <text evidence="1">The sequence shown here is derived from an EMBL/GenBank/DDBJ whole genome shotgun (WGS) entry which is preliminary data.</text>
</comment>
<protein>
    <submittedName>
        <fullName evidence="1">Uncharacterized protein</fullName>
    </submittedName>
</protein>
<proteinExistence type="predicted"/>
<sequence>MGTLSDLVAMLIKLDVGALRLQFLHALELSFMDDGDVMVA</sequence>
<dbReference type="AlphaFoldDB" id="A0A644XHE1"/>
<gene>
    <name evidence="1" type="ORF">SDC9_61996</name>
</gene>
<name>A0A644XHE1_9ZZZZ</name>